<name>A0ABR8JM43_9BACT</name>
<keyword evidence="2" id="KW-1003">Cell membrane</keyword>
<dbReference type="PANTHER" id="PTHR14969:SF62">
    <property type="entry name" value="DECAPRENYLPHOSPHORYL-5-PHOSPHORIBOSE PHOSPHATASE RV3807C-RELATED"/>
    <property type="match status" value="1"/>
</dbReference>
<evidence type="ECO:0000313" key="10">
    <source>
        <dbReference type="Proteomes" id="UP000606003"/>
    </source>
</evidence>
<comment type="subcellular location">
    <subcellularLocation>
        <location evidence="1">Cell membrane</location>
        <topology evidence="1">Multi-pass membrane protein</topology>
    </subcellularLocation>
</comment>
<evidence type="ECO:0000313" key="9">
    <source>
        <dbReference type="EMBL" id="MBD2721071.1"/>
    </source>
</evidence>
<dbReference type="EMBL" id="JACXAC010000001">
    <property type="protein sequence ID" value="MBD2721071.1"/>
    <property type="molecule type" value="Genomic_DNA"/>
</dbReference>
<dbReference type="Gene3D" id="1.20.144.10">
    <property type="entry name" value="Phosphatidic acid phosphatase type 2/haloperoxidase"/>
    <property type="match status" value="1"/>
</dbReference>
<keyword evidence="4" id="KW-0378">Hydrolase</keyword>
<sequence>MTFTFLAPRGQPATSWWPRAALFALGWALPWLACIRLAEHIRSQKGFAPDEKLFAWLQAHRTATLDAATTRLSRVGGPVGMGAVGLALTGGLLLTHRRWQAGLVGAGMGGAWLLELAGKTLLRRTRPAEWRPLMKSPFRATAYSFPSGHAIASAALVTSGVVLLWPSRWRWPAVALGAGWTGTMGAARVYLGAHYPSDVLAGWLGSVGWVMGLYVVHFHPQREMIQTA</sequence>
<comment type="caution">
    <text evidence="9">The sequence shown here is derived from an EMBL/GenBank/DDBJ whole genome shotgun (WGS) entry which is preliminary data.</text>
</comment>
<evidence type="ECO:0000259" key="8">
    <source>
        <dbReference type="SMART" id="SM00014"/>
    </source>
</evidence>
<reference evidence="9 10" key="1">
    <citation type="submission" date="2020-09" db="EMBL/GenBank/DDBJ databases">
        <authorList>
            <person name="Kim M.K."/>
        </authorList>
    </citation>
    <scope>NUCLEOTIDE SEQUENCE [LARGE SCALE GENOMIC DNA]</scope>
    <source>
        <strain evidence="9 10">BT189</strain>
    </source>
</reference>
<proteinExistence type="predicted"/>
<dbReference type="PANTHER" id="PTHR14969">
    <property type="entry name" value="SPHINGOSINE-1-PHOSPHATE PHOSPHOHYDROLASE"/>
    <property type="match status" value="1"/>
</dbReference>
<feature type="transmembrane region" description="Helical" evidence="7">
    <location>
        <begin position="20"/>
        <end position="38"/>
    </location>
</feature>
<dbReference type="Proteomes" id="UP000606003">
    <property type="component" value="Unassembled WGS sequence"/>
</dbReference>
<evidence type="ECO:0000256" key="2">
    <source>
        <dbReference type="ARBA" id="ARBA00022475"/>
    </source>
</evidence>
<evidence type="ECO:0000256" key="5">
    <source>
        <dbReference type="ARBA" id="ARBA00022989"/>
    </source>
</evidence>
<evidence type="ECO:0000256" key="3">
    <source>
        <dbReference type="ARBA" id="ARBA00022692"/>
    </source>
</evidence>
<dbReference type="SMART" id="SM00014">
    <property type="entry name" value="acidPPc"/>
    <property type="match status" value="1"/>
</dbReference>
<dbReference type="Pfam" id="PF01569">
    <property type="entry name" value="PAP2"/>
    <property type="match status" value="1"/>
</dbReference>
<dbReference type="InterPro" id="IPR000326">
    <property type="entry name" value="PAP2/HPO"/>
</dbReference>
<keyword evidence="6 7" id="KW-0472">Membrane</keyword>
<organism evidence="9 10">
    <name type="scientific">Hymenobacter armeniacus</name>
    <dbReference type="NCBI Taxonomy" id="2771358"/>
    <lineage>
        <taxon>Bacteria</taxon>
        <taxon>Pseudomonadati</taxon>
        <taxon>Bacteroidota</taxon>
        <taxon>Cytophagia</taxon>
        <taxon>Cytophagales</taxon>
        <taxon>Hymenobacteraceae</taxon>
        <taxon>Hymenobacter</taxon>
    </lineage>
</organism>
<keyword evidence="10" id="KW-1185">Reference proteome</keyword>
<feature type="transmembrane region" description="Helical" evidence="7">
    <location>
        <begin position="199"/>
        <end position="216"/>
    </location>
</feature>
<dbReference type="CDD" id="cd03392">
    <property type="entry name" value="PAP2_like_2"/>
    <property type="match status" value="1"/>
</dbReference>
<evidence type="ECO:0000256" key="6">
    <source>
        <dbReference type="ARBA" id="ARBA00023136"/>
    </source>
</evidence>
<feature type="domain" description="Phosphatidic acid phosphatase type 2/haloperoxidase" evidence="8">
    <location>
        <begin position="101"/>
        <end position="216"/>
    </location>
</feature>
<dbReference type="InterPro" id="IPR036938">
    <property type="entry name" value="PAP2/HPO_sf"/>
</dbReference>
<feature type="transmembrane region" description="Helical" evidence="7">
    <location>
        <begin position="143"/>
        <end position="165"/>
    </location>
</feature>
<gene>
    <name evidence="9" type="ORF">IC234_02955</name>
</gene>
<keyword evidence="5 7" id="KW-1133">Transmembrane helix</keyword>
<protein>
    <submittedName>
        <fullName evidence="9">Phosphatase PAP2 family protein</fullName>
    </submittedName>
</protein>
<accession>A0ABR8JM43</accession>
<feature type="transmembrane region" description="Helical" evidence="7">
    <location>
        <begin position="101"/>
        <end position="122"/>
    </location>
</feature>
<evidence type="ECO:0000256" key="4">
    <source>
        <dbReference type="ARBA" id="ARBA00022801"/>
    </source>
</evidence>
<dbReference type="RefSeq" id="WP_190922332.1">
    <property type="nucleotide sequence ID" value="NZ_JACXAC010000001.1"/>
</dbReference>
<evidence type="ECO:0000256" key="1">
    <source>
        <dbReference type="ARBA" id="ARBA00004651"/>
    </source>
</evidence>
<feature type="transmembrane region" description="Helical" evidence="7">
    <location>
        <begin position="75"/>
        <end position="95"/>
    </location>
</feature>
<dbReference type="SUPFAM" id="SSF48317">
    <property type="entry name" value="Acid phosphatase/Vanadium-dependent haloperoxidase"/>
    <property type="match status" value="1"/>
</dbReference>
<evidence type="ECO:0000256" key="7">
    <source>
        <dbReference type="SAM" id="Phobius"/>
    </source>
</evidence>
<keyword evidence="3 7" id="KW-0812">Transmembrane</keyword>